<keyword evidence="1" id="KW-0812">Transmembrane</keyword>
<accession>A0A7C0VBE0</accession>
<name>A0A7C0VBE0_UNCW3</name>
<evidence type="ECO:0000313" key="2">
    <source>
        <dbReference type="EMBL" id="HDI83636.1"/>
    </source>
</evidence>
<sequence>MSCILNLLKNTGFRIIGLSFLFSISSCVISFTGGGIKGSVEIPPVENESNAYGIEGIITSAIIDAFNEDGRLKPSDRGDYILKIVANDYKREPSSFETTGEVKEYRYTLSAHVLLEKSSDTTKVLDRRLQSVITLTGDRDETEGIREVSKKLASEIIRLVLEQW</sequence>
<reference evidence="2" key="1">
    <citation type="journal article" date="2020" name="mSystems">
        <title>Genome- and Community-Level Interaction Insights into Carbon Utilization and Element Cycling Functions of Hydrothermarchaeota in Hydrothermal Sediment.</title>
        <authorList>
            <person name="Zhou Z."/>
            <person name="Liu Y."/>
            <person name="Xu W."/>
            <person name="Pan J."/>
            <person name="Luo Z.H."/>
            <person name="Li M."/>
        </authorList>
    </citation>
    <scope>NUCLEOTIDE SEQUENCE [LARGE SCALE GENOMIC DNA]</scope>
    <source>
        <strain evidence="2">HyVt-102</strain>
    </source>
</reference>
<dbReference type="InterPro" id="IPR007485">
    <property type="entry name" value="LPS_assembly_LptE"/>
</dbReference>
<evidence type="ECO:0000256" key="1">
    <source>
        <dbReference type="SAM" id="Phobius"/>
    </source>
</evidence>
<dbReference type="GO" id="GO:0043165">
    <property type="term" value="P:Gram-negative-bacterium-type cell outer membrane assembly"/>
    <property type="evidence" value="ECO:0007669"/>
    <property type="project" value="InterPro"/>
</dbReference>
<protein>
    <submittedName>
        <fullName evidence="2">Uncharacterized protein</fullName>
    </submittedName>
</protein>
<feature type="transmembrane region" description="Helical" evidence="1">
    <location>
        <begin position="12"/>
        <end position="36"/>
    </location>
</feature>
<dbReference type="AlphaFoldDB" id="A0A7C0VBE0"/>
<gene>
    <name evidence="2" type="ORF">ENF18_07595</name>
</gene>
<keyword evidence="1" id="KW-0472">Membrane</keyword>
<dbReference type="Pfam" id="PF04390">
    <property type="entry name" value="LptE"/>
    <property type="match status" value="1"/>
</dbReference>
<proteinExistence type="predicted"/>
<comment type="caution">
    <text evidence="2">The sequence shown here is derived from an EMBL/GenBank/DDBJ whole genome shotgun (WGS) entry which is preliminary data.</text>
</comment>
<dbReference type="EMBL" id="DQWE01000357">
    <property type="protein sequence ID" value="HDI83636.1"/>
    <property type="molecule type" value="Genomic_DNA"/>
</dbReference>
<dbReference type="Proteomes" id="UP000885847">
    <property type="component" value="Unassembled WGS sequence"/>
</dbReference>
<dbReference type="GO" id="GO:0019867">
    <property type="term" value="C:outer membrane"/>
    <property type="evidence" value="ECO:0007669"/>
    <property type="project" value="InterPro"/>
</dbReference>
<keyword evidence="1" id="KW-1133">Transmembrane helix</keyword>
<organism evidence="2">
    <name type="scientific">candidate division WOR-3 bacterium</name>
    <dbReference type="NCBI Taxonomy" id="2052148"/>
    <lineage>
        <taxon>Bacteria</taxon>
        <taxon>Bacteria division WOR-3</taxon>
    </lineage>
</organism>